<feature type="region of interest" description="Disordered" evidence="2">
    <location>
        <begin position="198"/>
        <end position="225"/>
    </location>
</feature>
<dbReference type="Gene3D" id="1.10.3210.10">
    <property type="entry name" value="Hypothetical protein af1432"/>
    <property type="match status" value="1"/>
</dbReference>
<dbReference type="InterPro" id="IPR003607">
    <property type="entry name" value="HD/PDEase_dom"/>
</dbReference>
<reference evidence="5 6" key="1">
    <citation type="submission" date="2023-07" db="EMBL/GenBank/DDBJ databases">
        <title>Genomic Encyclopedia of Type Strains, Phase IV (KMG-IV): sequencing the most valuable type-strain genomes for metagenomic binning, comparative biology and taxonomic classification.</title>
        <authorList>
            <person name="Goeker M."/>
        </authorList>
    </citation>
    <scope>NUCLEOTIDE SEQUENCE [LARGE SCALE GENOMIC DNA]</scope>
    <source>
        <strain evidence="5 6">DSM 1400</strain>
    </source>
</reference>
<dbReference type="RefSeq" id="WP_307355093.1">
    <property type="nucleotide sequence ID" value="NZ_BAAACJ010000041.1"/>
</dbReference>
<dbReference type="PANTHER" id="PTHR36442:SF1">
    <property type="entry name" value="CYCLIC-DI-AMP PHOSPHODIESTERASE PGPH"/>
    <property type="match status" value="1"/>
</dbReference>
<feature type="compositionally biased region" description="Basic and acidic residues" evidence="2">
    <location>
        <begin position="202"/>
        <end position="225"/>
    </location>
</feature>
<name>A0ABU0JPC3_HATLI</name>
<feature type="domain" description="HD/PDEase" evidence="4">
    <location>
        <begin position="532"/>
        <end position="690"/>
    </location>
</feature>
<feature type="transmembrane region" description="Helical" evidence="3">
    <location>
        <begin position="359"/>
        <end position="377"/>
    </location>
</feature>
<dbReference type="InterPro" id="IPR052722">
    <property type="entry name" value="PgpH_phosphodiesterase"/>
</dbReference>
<proteinExistence type="predicted"/>
<dbReference type="InterPro" id="IPR011621">
    <property type="entry name" value="Metal-dep_PHydrolase_7TM_intra"/>
</dbReference>
<evidence type="ECO:0000313" key="5">
    <source>
        <dbReference type="EMBL" id="MDQ0478918.1"/>
    </source>
</evidence>
<dbReference type="EMBL" id="JAUSWN010000004">
    <property type="protein sequence ID" value="MDQ0478918.1"/>
    <property type="molecule type" value="Genomic_DNA"/>
</dbReference>
<dbReference type="NCBIfam" id="TIGR00277">
    <property type="entry name" value="HDIG"/>
    <property type="match status" value="1"/>
</dbReference>
<comment type="caution">
    <text evidence="5">The sequence shown here is derived from an EMBL/GenBank/DDBJ whole genome shotgun (WGS) entry which is preliminary data.</text>
</comment>
<feature type="transmembrane region" description="Helical" evidence="3">
    <location>
        <begin position="325"/>
        <end position="347"/>
    </location>
</feature>
<dbReference type="InterPro" id="IPR011624">
    <property type="entry name" value="Metal-dep_PHydrolase_7TM_extra"/>
</dbReference>
<dbReference type="InterPro" id="IPR006674">
    <property type="entry name" value="HD_domain"/>
</dbReference>
<keyword evidence="6" id="KW-1185">Reference proteome</keyword>
<feature type="coiled-coil region" evidence="1">
    <location>
        <begin position="110"/>
        <end position="141"/>
    </location>
</feature>
<protein>
    <submittedName>
        <fullName evidence="5">Nucleotidyltransferase with HDIG domain</fullName>
    </submittedName>
</protein>
<feature type="transmembrane region" description="Helical" evidence="3">
    <location>
        <begin position="18"/>
        <end position="37"/>
    </location>
</feature>
<keyword evidence="3" id="KW-0812">Transmembrane</keyword>
<dbReference type="SMART" id="SM00471">
    <property type="entry name" value="HDc"/>
    <property type="match status" value="1"/>
</dbReference>
<keyword evidence="1" id="KW-0175">Coiled coil</keyword>
<keyword evidence="3" id="KW-0472">Membrane</keyword>
<dbReference type="Pfam" id="PF07698">
    <property type="entry name" value="7TM-7TMR_HD"/>
    <property type="match status" value="1"/>
</dbReference>
<dbReference type="Proteomes" id="UP001224418">
    <property type="component" value="Unassembled WGS sequence"/>
</dbReference>
<sequence length="758" mass="85961">MVKREANKIVMSKKMRKIAILVLNFIFIYGILITAVLPEKYSLKEGDIARVDIKSPRDVEDELSTKEKKEAAIKSIPNQYTIDSNVKTNMQKNIESLFSKIVSENSKFHDENLKSNSKLSEEELNKKKEELAAKIKDEININLTLDEIQKLLSLNPQDTDVIKNTIIKTMTRVYDEYQINSETPLEVSDKLNRLSTYEQEDGLEKKKENDAKKSPNIQNKEKNLKIKEEDKKKSTYFIEIELSKNSNTAEYLDISKKIALSELKPNVFYDEEKTRSYKSEALKSVEPVKVKKDQIIVKEGEPVTKYQVELLRQLGFLEDKNNFQWIIYVGLGILIGSLLAVEGYYLYKYQRKIYEADKFLVLVSVINIITLILGRSLDLITPYLIPLSFAPMMLSLLLNYKLGITMSIFNGVFLSIAVKFNAPVIILIMLNAVIGSVYLKKMDQRSDILYSAFFIAIINAVITMCLCIIQINNNVKDLLLTCGATFLASILSGIFTIGFLPLFESGFDIVTTVKLLELSNPNNPLLRKLLIEAPGTYHHCVLVANLAELAAEAIGANTVLARVGAYYHDVGKLKRPYFFKENQMGRQNPHDKIGPNLSALIITSHVKDGVELAKEYKIPKCIQDIIIQHHGTSLVKYFYITAKNNSEKPEDVLEEDFRYIGPDPQSKEAAIIMLADGSEAAVRSINEPTEEKVEHMVSSIIKSRLDDGHLNDSDLTLKDLEKIKKAFLKGLSGIYHERIEYPKLATMEKNRNNNSGNN</sequence>
<organism evidence="5 6">
    <name type="scientific">Hathewaya limosa</name>
    <name type="common">Clostridium limosum</name>
    <dbReference type="NCBI Taxonomy" id="1536"/>
    <lineage>
        <taxon>Bacteria</taxon>
        <taxon>Bacillati</taxon>
        <taxon>Bacillota</taxon>
        <taxon>Clostridia</taxon>
        <taxon>Eubacteriales</taxon>
        <taxon>Clostridiaceae</taxon>
        <taxon>Hathewaya</taxon>
    </lineage>
</organism>
<feature type="transmembrane region" description="Helical" evidence="3">
    <location>
        <begin position="448"/>
        <end position="471"/>
    </location>
</feature>
<feature type="transmembrane region" description="Helical" evidence="3">
    <location>
        <begin position="412"/>
        <end position="436"/>
    </location>
</feature>
<gene>
    <name evidence="5" type="ORF">QOZ93_000646</name>
</gene>
<evidence type="ECO:0000256" key="2">
    <source>
        <dbReference type="SAM" id="MobiDB-lite"/>
    </source>
</evidence>
<evidence type="ECO:0000256" key="3">
    <source>
        <dbReference type="SAM" id="Phobius"/>
    </source>
</evidence>
<keyword evidence="3" id="KW-1133">Transmembrane helix</keyword>
<dbReference type="Pfam" id="PF01966">
    <property type="entry name" value="HD"/>
    <property type="match status" value="1"/>
</dbReference>
<evidence type="ECO:0000256" key="1">
    <source>
        <dbReference type="SAM" id="Coils"/>
    </source>
</evidence>
<dbReference type="Pfam" id="PF07697">
    <property type="entry name" value="7TMR-HDED"/>
    <property type="match status" value="1"/>
</dbReference>
<feature type="transmembrane region" description="Helical" evidence="3">
    <location>
        <begin position="478"/>
        <end position="503"/>
    </location>
</feature>
<evidence type="ECO:0000259" key="4">
    <source>
        <dbReference type="SMART" id="SM00471"/>
    </source>
</evidence>
<accession>A0ABU0JPC3</accession>
<dbReference type="PANTHER" id="PTHR36442">
    <property type="entry name" value="CYCLIC-DI-AMP PHOSPHODIESTERASE PGPH"/>
    <property type="match status" value="1"/>
</dbReference>
<dbReference type="SUPFAM" id="SSF109604">
    <property type="entry name" value="HD-domain/PDEase-like"/>
    <property type="match status" value="1"/>
</dbReference>
<dbReference type="InterPro" id="IPR006675">
    <property type="entry name" value="HDIG_dom"/>
</dbReference>
<evidence type="ECO:0000313" key="6">
    <source>
        <dbReference type="Proteomes" id="UP001224418"/>
    </source>
</evidence>
<dbReference type="CDD" id="cd00077">
    <property type="entry name" value="HDc"/>
    <property type="match status" value="1"/>
</dbReference>